<dbReference type="InterPro" id="IPR033462">
    <property type="entry name" value="Cache_3-Cache_2"/>
</dbReference>
<evidence type="ECO:0000313" key="8">
    <source>
        <dbReference type="Proteomes" id="UP000198914"/>
    </source>
</evidence>
<keyword evidence="8" id="KW-1185">Reference proteome</keyword>
<protein>
    <submittedName>
        <fullName evidence="7">Methyl-accepting chemotaxis protein</fullName>
    </submittedName>
</protein>
<evidence type="ECO:0000256" key="2">
    <source>
        <dbReference type="ARBA" id="ARBA00029447"/>
    </source>
</evidence>
<dbReference type="SMART" id="SM00283">
    <property type="entry name" value="MA"/>
    <property type="match status" value="1"/>
</dbReference>
<keyword evidence="1" id="KW-0145">Chemotaxis</keyword>
<dbReference type="Pfam" id="PF00015">
    <property type="entry name" value="MCPsignal"/>
    <property type="match status" value="1"/>
</dbReference>
<comment type="similarity">
    <text evidence="2">Belongs to the methyl-accepting chemotaxis (MCP) protein family.</text>
</comment>
<dbReference type="AlphaFoldDB" id="A0A1H3QVE5"/>
<keyword evidence="4" id="KW-1133">Transmembrane helix</keyword>
<dbReference type="InterPro" id="IPR051310">
    <property type="entry name" value="MCP_chemotaxis"/>
</dbReference>
<dbReference type="RefSeq" id="WP_170831409.1">
    <property type="nucleotide sequence ID" value="NZ_FNPX01000007.1"/>
</dbReference>
<evidence type="ECO:0000256" key="3">
    <source>
        <dbReference type="PROSITE-ProRule" id="PRU00284"/>
    </source>
</evidence>
<feature type="domain" description="HAMP" evidence="6">
    <location>
        <begin position="268"/>
        <end position="306"/>
    </location>
</feature>
<proteinExistence type="inferred from homology"/>
<dbReference type="Proteomes" id="UP000198914">
    <property type="component" value="Unassembled WGS sequence"/>
</dbReference>
<name>A0A1H3QVE5_9RHOB</name>
<evidence type="ECO:0000259" key="5">
    <source>
        <dbReference type="PROSITE" id="PS50111"/>
    </source>
</evidence>
<dbReference type="InterPro" id="IPR004089">
    <property type="entry name" value="MCPsignal_dom"/>
</dbReference>
<dbReference type="InterPro" id="IPR004090">
    <property type="entry name" value="Chemotax_Me-accpt_rcpt"/>
</dbReference>
<dbReference type="InterPro" id="IPR003660">
    <property type="entry name" value="HAMP_dom"/>
</dbReference>
<dbReference type="PANTHER" id="PTHR43531">
    <property type="entry name" value="PROTEIN ICFG"/>
    <property type="match status" value="1"/>
</dbReference>
<dbReference type="GO" id="GO:0004888">
    <property type="term" value="F:transmembrane signaling receptor activity"/>
    <property type="evidence" value="ECO:0007669"/>
    <property type="project" value="InterPro"/>
</dbReference>
<dbReference type="GO" id="GO:0007165">
    <property type="term" value="P:signal transduction"/>
    <property type="evidence" value="ECO:0007669"/>
    <property type="project" value="UniProtKB-KW"/>
</dbReference>
<feature type="transmembrane region" description="Helical" evidence="4">
    <location>
        <begin position="197"/>
        <end position="214"/>
    </location>
</feature>
<dbReference type="EMBL" id="FNPX01000007">
    <property type="protein sequence ID" value="SDZ17572.1"/>
    <property type="molecule type" value="Genomic_DNA"/>
</dbReference>
<keyword evidence="4" id="KW-0472">Membrane</keyword>
<sequence>MAFSLKYKAIVLTIAVAFGTAGLIIGTELWEKRTEATTEKLHGSMRVAASVIELGKDSVSLTIGDDGNLERIEWTLPPMFLNHELMDEIGAITGEKSTVFVLDREQGEFVRRSTNILTVDGERAIGTALDKTSEIHAAVSAGEIFEGEATVLGVDYKTEFFPIYGKRTGEVEGILYIGVSSSGLAKAWWAYAKHKGFLALVAIALASIITFVAARSAGAALDEAVRVVREVARGNLDIEIEARRNDEIGALLREMAAMTSDLRAMSLAAEQISSGDLTVSVEPRSESDRLGIALRDMASRIRRVIANAARSAESVSETAELMSRTAAQLSAGSTEQAAAAEEASASIEEMTANIRQAADNAGQTEKIANQSASDARVSGEAVERAVRAMRTIAEKINVIQEIARQTDLLALNAAVEAARAGQHGRGFAVVASEVRKLAERSQDAAAEIGSLSGETIEVSGEAGRMLQTLVPNIQRTADLVAEISASTREQNVGADQINQAIRELDRVIQQNATSANESAETSRMLAGQSLQLNDVISFFDIGDGNMEDSEDIDDHELFEKNAAA</sequence>
<dbReference type="CDD" id="cd06225">
    <property type="entry name" value="HAMP"/>
    <property type="match status" value="1"/>
</dbReference>
<gene>
    <name evidence="7" type="ORF">SAMN05444004_10743</name>
</gene>
<keyword evidence="4" id="KW-0812">Transmembrane</keyword>
<dbReference type="PANTHER" id="PTHR43531:SF11">
    <property type="entry name" value="METHYL-ACCEPTING CHEMOTAXIS PROTEIN 3"/>
    <property type="match status" value="1"/>
</dbReference>
<dbReference type="STRING" id="1244108.SAMN05444004_10743"/>
<evidence type="ECO:0000256" key="4">
    <source>
        <dbReference type="SAM" id="Phobius"/>
    </source>
</evidence>
<evidence type="ECO:0000259" key="6">
    <source>
        <dbReference type="PROSITE" id="PS50885"/>
    </source>
</evidence>
<evidence type="ECO:0000313" key="7">
    <source>
        <dbReference type="EMBL" id="SDZ17572.1"/>
    </source>
</evidence>
<dbReference type="GO" id="GO:0005886">
    <property type="term" value="C:plasma membrane"/>
    <property type="evidence" value="ECO:0007669"/>
    <property type="project" value="TreeGrafter"/>
</dbReference>
<keyword evidence="3" id="KW-0807">Transducer</keyword>
<dbReference type="Pfam" id="PF17201">
    <property type="entry name" value="Cache_3-Cache_2"/>
    <property type="match status" value="1"/>
</dbReference>
<dbReference type="Pfam" id="PF00672">
    <property type="entry name" value="HAMP"/>
    <property type="match status" value="1"/>
</dbReference>
<dbReference type="SUPFAM" id="SSF58104">
    <property type="entry name" value="Methyl-accepting chemotaxis protein (MCP) signaling domain"/>
    <property type="match status" value="1"/>
</dbReference>
<feature type="domain" description="HAMP" evidence="6">
    <location>
        <begin position="215"/>
        <end position="267"/>
    </location>
</feature>
<dbReference type="Gene3D" id="6.10.340.10">
    <property type="match status" value="1"/>
</dbReference>
<evidence type="ECO:0000256" key="1">
    <source>
        <dbReference type="ARBA" id="ARBA00022500"/>
    </source>
</evidence>
<reference evidence="8" key="1">
    <citation type="submission" date="2016-10" db="EMBL/GenBank/DDBJ databases">
        <authorList>
            <person name="Varghese N."/>
            <person name="Submissions S."/>
        </authorList>
    </citation>
    <scope>NUCLEOTIDE SEQUENCE [LARGE SCALE GENOMIC DNA]</scope>
    <source>
        <strain evidence="8">DSM 100420</strain>
    </source>
</reference>
<dbReference type="PRINTS" id="PR00260">
    <property type="entry name" value="CHEMTRNSDUCR"/>
</dbReference>
<organism evidence="7 8">
    <name type="scientific">Jannaschia faecimaris</name>
    <dbReference type="NCBI Taxonomy" id="1244108"/>
    <lineage>
        <taxon>Bacteria</taxon>
        <taxon>Pseudomonadati</taxon>
        <taxon>Pseudomonadota</taxon>
        <taxon>Alphaproteobacteria</taxon>
        <taxon>Rhodobacterales</taxon>
        <taxon>Roseobacteraceae</taxon>
        <taxon>Jannaschia</taxon>
    </lineage>
</organism>
<feature type="transmembrane region" description="Helical" evidence="4">
    <location>
        <begin position="6"/>
        <end position="25"/>
    </location>
</feature>
<dbReference type="SMART" id="SM00304">
    <property type="entry name" value="HAMP"/>
    <property type="match status" value="3"/>
</dbReference>
<dbReference type="PROSITE" id="PS50111">
    <property type="entry name" value="CHEMOTAXIS_TRANSDUC_2"/>
    <property type="match status" value="1"/>
</dbReference>
<dbReference type="Gene3D" id="1.10.287.950">
    <property type="entry name" value="Methyl-accepting chemotaxis protein"/>
    <property type="match status" value="1"/>
</dbReference>
<accession>A0A1H3QVE5</accession>
<feature type="domain" description="Methyl-accepting transducer" evidence="5">
    <location>
        <begin position="311"/>
        <end position="526"/>
    </location>
</feature>
<dbReference type="PROSITE" id="PS50885">
    <property type="entry name" value="HAMP"/>
    <property type="match status" value="2"/>
</dbReference>
<dbReference type="GO" id="GO:0006935">
    <property type="term" value="P:chemotaxis"/>
    <property type="evidence" value="ECO:0007669"/>
    <property type="project" value="UniProtKB-KW"/>
</dbReference>